<dbReference type="PROSITE" id="PS51318">
    <property type="entry name" value="TAT"/>
    <property type="match status" value="1"/>
</dbReference>
<dbReference type="Pfam" id="PF01497">
    <property type="entry name" value="Peripla_BP_2"/>
    <property type="match status" value="1"/>
</dbReference>
<gene>
    <name evidence="5" type="ORF">J0X25_07945</name>
</gene>
<keyword evidence="6" id="KW-1185">Reference proteome</keyword>
<dbReference type="EMBL" id="CP071462">
    <property type="protein sequence ID" value="QSX00879.1"/>
    <property type="molecule type" value="Genomic_DNA"/>
</dbReference>
<keyword evidence="2" id="KW-0813">Transport</keyword>
<sequence length="365" mass="40976">MSNERTWTRRNVLRTSGAIAGISAMAGCIDSLGSSDEPEYTVSMPPVGEVGFDSVPETWAANNGSWADMGIALGQEPPEALYLTRRYHTQYYDDIPDVSVDPSGIDSLWGDGELGVEEFLNLSDEVDVFVMDPNFIEGRSGLGADDVERIRSAGTPFFGNSIFSQGYDWHDYDYLSLYEAFEKLAEVFQEGDRYDAFESLHDEFRSSLAESLPSDDRPEVAILWPQEDGVFLPYLVDEGTSFKHLRDLEVDDALANSDVENFHSGRGEVDYEMLLEVDPEHILLRSEEYQSRETFQQEVVEPMKNHDAGQQLTAVQNDDVYRAGPLYQGPIINLVVTQRLAQRLYGVEEELFDPQAVSDIVNGDF</sequence>
<dbReference type="KEGG" id="hakz:J0X25_07945"/>
<dbReference type="PANTHER" id="PTHR30532">
    <property type="entry name" value="IRON III DICITRATE-BINDING PERIPLASMIC PROTEIN"/>
    <property type="match status" value="1"/>
</dbReference>
<dbReference type="InterPro" id="IPR051313">
    <property type="entry name" value="Bact_iron-sidero_bind"/>
</dbReference>
<feature type="domain" description="Fe/B12 periplasmic-binding" evidence="4">
    <location>
        <begin position="175"/>
        <end position="324"/>
    </location>
</feature>
<dbReference type="SUPFAM" id="SSF53807">
    <property type="entry name" value="Helical backbone' metal receptor"/>
    <property type="match status" value="1"/>
</dbReference>
<protein>
    <submittedName>
        <fullName evidence="5">ABC transporter substrate-binding protein</fullName>
    </submittedName>
</protein>
<evidence type="ECO:0000256" key="2">
    <source>
        <dbReference type="ARBA" id="ARBA00022448"/>
    </source>
</evidence>
<dbReference type="PROSITE" id="PS51257">
    <property type="entry name" value="PROKAR_LIPOPROTEIN"/>
    <property type="match status" value="1"/>
</dbReference>
<evidence type="ECO:0000256" key="1">
    <source>
        <dbReference type="ARBA" id="ARBA00004196"/>
    </source>
</evidence>
<evidence type="ECO:0000313" key="5">
    <source>
        <dbReference type="EMBL" id="QSX00879.1"/>
    </source>
</evidence>
<dbReference type="RefSeq" id="WP_207290595.1">
    <property type="nucleotide sequence ID" value="NZ_CP071462.1"/>
</dbReference>
<dbReference type="Gene3D" id="3.40.50.1980">
    <property type="entry name" value="Nitrogenase molybdenum iron protein domain"/>
    <property type="match status" value="1"/>
</dbReference>
<keyword evidence="3" id="KW-0732">Signal</keyword>
<proteinExistence type="predicted"/>
<evidence type="ECO:0000256" key="3">
    <source>
        <dbReference type="ARBA" id="ARBA00022729"/>
    </source>
</evidence>
<evidence type="ECO:0000313" key="6">
    <source>
        <dbReference type="Proteomes" id="UP000663203"/>
    </source>
</evidence>
<accession>A0A8A2VS64</accession>
<dbReference type="GeneID" id="63187228"/>
<organism evidence="5 6">
    <name type="scientific">Haloterrigena alkaliphila</name>
    <dbReference type="NCBI Taxonomy" id="2816475"/>
    <lineage>
        <taxon>Archaea</taxon>
        <taxon>Methanobacteriati</taxon>
        <taxon>Methanobacteriota</taxon>
        <taxon>Stenosarchaea group</taxon>
        <taxon>Halobacteria</taxon>
        <taxon>Halobacteriales</taxon>
        <taxon>Natrialbaceae</taxon>
        <taxon>Haloterrigena</taxon>
    </lineage>
</organism>
<dbReference type="Proteomes" id="UP000663203">
    <property type="component" value="Chromosome"/>
</dbReference>
<dbReference type="PANTHER" id="PTHR30532:SF1">
    <property type="entry name" value="IRON(3+)-HYDROXAMATE-BINDING PROTEIN FHUD"/>
    <property type="match status" value="1"/>
</dbReference>
<dbReference type="InterPro" id="IPR006311">
    <property type="entry name" value="TAT_signal"/>
</dbReference>
<evidence type="ECO:0000259" key="4">
    <source>
        <dbReference type="Pfam" id="PF01497"/>
    </source>
</evidence>
<comment type="subcellular location">
    <subcellularLocation>
        <location evidence="1">Cell envelope</location>
    </subcellularLocation>
</comment>
<dbReference type="InterPro" id="IPR002491">
    <property type="entry name" value="ABC_transptr_periplasmic_BD"/>
</dbReference>
<name>A0A8A2VS64_9EURY</name>
<dbReference type="AlphaFoldDB" id="A0A8A2VS64"/>
<reference evidence="5 6" key="1">
    <citation type="submission" date="2021-03" db="EMBL/GenBank/DDBJ databases">
        <title>Haloterrigena longa sp. nov. and Haloterrigena limicola sp. nov., extremely halophilic archaea isolated from a salt lake.</title>
        <authorList>
            <person name="Henglin C."/>
        </authorList>
    </citation>
    <scope>NUCLEOTIDE SEQUENCE [LARGE SCALE GENOMIC DNA]</scope>
    <source>
        <strain evidence="5 6">KZCA68</strain>
    </source>
</reference>